<dbReference type="PANTHER" id="PTHR24198:SF165">
    <property type="entry name" value="ANKYRIN REPEAT-CONTAINING PROTEIN-RELATED"/>
    <property type="match status" value="1"/>
</dbReference>
<dbReference type="Gene3D" id="1.25.40.20">
    <property type="entry name" value="Ankyrin repeat-containing domain"/>
    <property type="match status" value="4"/>
</dbReference>
<feature type="repeat" description="ANK" evidence="3">
    <location>
        <begin position="720"/>
        <end position="745"/>
    </location>
</feature>
<dbReference type="AlphaFoldDB" id="A0A9N9U8Q1"/>
<keyword evidence="5" id="KW-1185">Reference proteome</keyword>
<dbReference type="Proteomes" id="UP000754883">
    <property type="component" value="Unassembled WGS sequence"/>
</dbReference>
<dbReference type="PROSITE" id="PS50297">
    <property type="entry name" value="ANK_REP_REGION"/>
    <property type="match status" value="2"/>
</dbReference>
<evidence type="ECO:0000256" key="2">
    <source>
        <dbReference type="ARBA" id="ARBA00023043"/>
    </source>
</evidence>
<dbReference type="EMBL" id="CABFNO020001300">
    <property type="protein sequence ID" value="CAG9978729.1"/>
    <property type="molecule type" value="Genomic_DNA"/>
</dbReference>
<dbReference type="InterPro" id="IPR036770">
    <property type="entry name" value="Ankyrin_rpt-contain_sf"/>
</dbReference>
<keyword evidence="2 3" id="KW-0040">ANK repeat</keyword>
<proteinExistence type="predicted"/>
<dbReference type="SMART" id="SM00248">
    <property type="entry name" value="ANK"/>
    <property type="match status" value="15"/>
</dbReference>
<keyword evidence="1" id="KW-0677">Repeat</keyword>
<evidence type="ECO:0000256" key="1">
    <source>
        <dbReference type="ARBA" id="ARBA00022737"/>
    </source>
</evidence>
<dbReference type="OrthoDB" id="5130968at2759"/>
<dbReference type="InterPro" id="IPR002110">
    <property type="entry name" value="Ankyrin_rpt"/>
</dbReference>
<feature type="repeat" description="ANK" evidence="3">
    <location>
        <begin position="789"/>
        <end position="810"/>
    </location>
</feature>
<dbReference type="SUPFAM" id="SSF48403">
    <property type="entry name" value="Ankyrin repeat"/>
    <property type="match status" value="4"/>
</dbReference>
<comment type="caution">
    <text evidence="4">The sequence shown here is derived from an EMBL/GenBank/DDBJ whole genome shotgun (WGS) entry which is preliminary data.</text>
</comment>
<protein>
    <submittedName>
        <fullName evidence="4">Uncharacterized protein</fullName>
    </submittedName>
</protein>
<dbReference type="PROSITE" id="PS50088">
    <property type="entry name" value="ANK_REPEAT"/>
    <property type="match status" value="2"/>
</dbReference>
<reference evidence="4" key="1">
    <citation type="submission" date="2021-10" db="EMBL/GenBank/DDBJ databases">
        <authorList>
            <person name="Piombo E."/>
        </authorList>
    </citation>
    <scope>NUCLEOTIDE SEQUENCE</scope>
</reference>
<dbReference type="PANTHER" id="PTHR24198">
    <property type="entry name" value="ANKYRIN REPEAT AND PROTEIN KINASE DOMAIN-CONTAINING PROTEIN"/>
    <property type="match status" value="1"/>
</dbReference>
<dbReference type="Pfam" id="PF00023">
    <property type="entry name" value="Ank"/>
    <property type="match status" value="1"/>
</dbReference>
<dbReference type="Pfam" id="PF12796">
    <property type="entry name" value="Ank_2"/>
    <property type="match status" value="3"/>
</dbReference>
<evidence type="ECO:0000256" key="3">
    <source>
        <dbReference type="PROSITE-ProRule" id="PRU00023"/>
    </source>
</evidence>
<evidence type="ECO:0000313" key="4">
    <source>
        <dbReference type="EMBL" id="CAG9978729.1"/>
    </source>
</evidence>
<accession>A0A9N9U8Q1</accession>
<organism evidence="4 5">
    <name type="scientific">Clonostachys byssicola</name>
    <dbReference type="NCBI Taxonomy" id="160290"/>
    <lineage>
        <taxon>Eukaryota</taxon>
        <taxon>Fungi</taxon>
        <taxon>Dikarya</taxon>
        <taxon>Ascomycota</taxon>
        <taxon>Pezizomycotina</taxon>
        <taxon>Sordariomycetes</taxon>
        <taxon>Hypocreomycetidae</taxon>
        <taxon>Hypocreales</taxon>
        <taxon>Bionectriaceae</taxon>
        <taxon>Clonostachys</taxon>
    </lineage>
</organism>
<evidence type="ECO:0000313" key="5">
    <source>
        <dbReference type="Proteomes" id="UP000754883"/>
    </source>
</evidence>
<name>A0A9N9U8Q1_9HYPO</name>
<sequence>MNLQHLPPEILAQILGRVFPIDWYRSPERHECMKLRLVSRVFDNVTSGILFRTSHSFTLLERSRPWNDDKAIWVLSTKIRLDSVRREEFSTCIYHWASYMANKDCWPLEDVGDLYQWIEVACRAIIHQLGADWVRKWLPSLDEGVAQMNLDLSLPEKLSIVSTSASDGKSLKLESESARGVMQLACCGGDVERVKFLLSRGADPTLSHPLFGSPLPNAVRNGHSDLVQCLLDVGPAIRPPDGYGDLLKLAVEHGHSDIFQCLLRNTPTEDSHILCTCMILACRKGYPNIVRGLLDWGDIEAKRIRKKEGWAKSVARSSRARVFNVRLSAKPIYNRVHFAEDPNWFIYQAAGHGHAEIVRILIARPKYRPCDPAREDCPLRVAKDPSIASLLLNTYRRKAKEICERVEIPFVAACRAGNLPLVKVFLAWPYLNPNANGPKGHSTALNEAITASWTYLPTTNVEMVQAILEHPNIKPNLLAAEEISRPLGTAIENDDKAILEVLLSRPDVNPNLPHGECSTFLTFAIETGNLDIVRRLLQRPDIDPNMRDTGLNHNTPLLAAVYSKRYDIIEELLKHSGVDPNGQSHEPSLGTALFYTAGKGRESVVKLLLTRPEINVNLGNSNASPLANAILGDHIGTVELLLAHDKIDPNYAPKFPKTYTRLHSRPGQDKRFELKTSYAKKTKRYVRMIPLCLTAEGGHLQSSMMLLDHPKIDINVTDGTGRTALWWAVFRGLPDLVRLLLDRGAGAVINLKDVQGWTPLHVATNYSYPLPVDYLLEHPDIDPNQVNQDGYTPLHLAIYSNDVDTVIKLLKHPKINRKMPTKGGVIPLQLAKDLGHQRILQKLGNDTS</sequence>
<gene>
    <name evidence="4" type="ORF">CBYS24578_00009379</name>
</gene>